<organism evidence="1 2">
    <name type="scientific">Hibiscus sabdariffa</name>
    <name type="common">roselle</name>
    <dbReference type="NCBI Taxonomy" id="183260"/>
    <lineage>
        <taxon>Eukaryota</taxon>
        <taxon>Viridiplantae</taxon>
        <taxon>Streptophyta</taxon>
        <taxon>Embryophyta</taxon>
        <taxon>Tracheophyta</taxon>
        <taxon>Spermatophyta</taxon>
        <taxon>Magnoliopsida</taxon>
        <taxon>eudicotyledons</taxon>
        <taxon>Gunneridae</taxon>
        <taxon>Pentapetalae</taxon>
        <taxon>rosids</taxon>
        <taxon>malvids</taxon>
        <taxon>Malvales</taxon>
        <taxon>Malvaceae</taxon>
        <taxon>Malvoideae</taxon>
        <taxon>Hibiscus</taxon>
    </lineage>
</organism>
<evidence type="ECO:0000313" key="1">
    <source>
        <dbReference type="EMBL" id="KAK9045278.1"/>
    </source>
</evidence>
<sequence length="114" mass="13240">MTKKKEIKISGKKERRLRDLPIPSTLSRPMLRCLKSEKKRILFQQVMIEGQATRALVNTGATNNFIKKVLKGEIKMMPTKTDEQVMYIFTKNLSKPKSQKALRMICRSSVERSR</sequence>
<reference evidence="1 2" key="1">
    <citation type="journal article" date="2024" name="G3 (Bethesda)">
        <title>Genome assembly of Hibiscus sabdariffa L. provides insights into metabolisms of medicinal natural products.</title>
        <authorList>
            <person name="Kim T."/>
        </authorList>
    </citation>
    <scope>NUCLEOTIDE SEQUENCE [LARGE SCALE GENOMIC DNA]</scope>
    <source>
        <strain evidence="1">TK-2024</strain>
        <tissue evidence="1">Old leaves</tissue>
    </source>
</reference>
<keyword evidence="2" id="KW-1185">Reference proteome</keyword>
<gene>
    <name evidence="1" type="ORF">V6N11_059165</name>
</gene>
<evidence type="ECO:0008006" key="3">
    <source>
        <dbReference type="Google" id="ProtNLM"/>
    </source>
</evidence>
<comment type="caution">
    <text evidence="1">The sequence shown here is derived from an EMBL/GenBank/DDBJ whole genome shotgun (WGS) entry which is preliminary data.</text>
</comment>
<protein>
    <recommendedName>
        <fullName evidence="3">Aspartic peptidase DDI1-type domain-containing protein</fullName>
    </recommendedName>
</protein>
<dbReference type="Proteomes" id="UP001396334">
    <property type="component" value="Unassembled WGS sequence"/>
</dbReference>
<dbReference type="EMBL" id="JBBPBN010000002">
    <property type="protein sequence ID" value="KAK9045278.1"/>
    <property type="molecule type" value="Genomic_DNA"/>
</dbReference>
<evidence type="ECO:0000313" key="2">
    <source>
        <dbReference type="Proteomes" id="UP001396334"/>
    </source>
</evidence>
<accession>A0ABR2U714</accession>
<proteinExistence type="predicted"/>
<name>A0ABR2U714_9ROSI</name>